<organism evidence="2 3">
    <name type="scientific">Neoarthrinium moseri</name>
    <dbReference type="NCBI Taxonomy" id="1658444"/>
    <lineage>
        <taxon>Eukaryota</taxon>
        <taxon>Fungi</taxon>
        <taxon>Dikarya</taxon>
        <taxon>Ascomycota</taxon>
        <taxon>Pezizomycotina</taxon>
        <taxon>Sordariomycetes</taxon>
        <taxon>Xylariomycetidae</taxon>
        <taxon>Amphisphaeriales</taxon>
        <taxon>Apiosporaceae</taxon>
        <taxon>Neoarthrinium</taxon>
    </lineage>
</organism>
<feature type="region of interest" description="Disordered" evidence="1">
    <location>
        <begin position="1"/>
        <end position="147"/>
    </location>
</feature>
<feature type="compositionally biased region" description="Polar residues" evidence="1">
    <location>
        <begin position="28"/>
        <end position="45"/>
    </location>
</feature>
<name>A0A9P9W8C5_9PEZI</name>
<feature type="compositionally biased region" description="Basic and acidic residues" evidence="1">
    <location>
        <begin position="110"/>
        <end position="124"/>
    </location>
</feature>
<dbReference type="AlphaFoldDB" id="A0A9P9W8C5"/>
<sequence length="147" mass="16049">MAPSNEEHSFLNSIKHTFTPYDRRASQDKSQQTQNLPAANRTSNPVGGERRESHLSTASTGSTNTSTSPTTESYRDATGVGSQFLEDLTPGRQGRRRSSIMEALMGGGRQRRDSAGSGLERTKSAEQSMKDSGVGRGVDKYFKYVNN</sequence>
<gene>
    <name evidence="2" type="ORF">JX265_013458</name>
</gene>
<keyword evidence="3" id="KW-1185">Reference proteome</keyword>
<evidence type="ECO:0000256" key="1">
    <source>
        <dbReference type="SAM" id="MobiDB-lite"/>
    </source>
</evidence>
<dbReference type="Proteomes" id="UP000829685">
    <property type="component" value="Unassembled WGS sequence"/>
</dbReference>
<evidence type="ECO:0000313" key="3">
    <source>
        <dbReference type="Proteomes" id="UP000829685"/>
    </source>
</evidence>
<comment type="caution">
    <text evidence="2">The sequence shown here is derived from an EMBL/GenBank/DDBJ whole genome shotgun (WGS) entry which is preliminary data.</text>
</comment>
<protein>
    <submittedName>
        <fullName evidence="2">Uncharacterized protein</fullName>
    </submittedName>
</protein>
<dbReference type="EMBL" id="JAFIMR010000071">
    <property type="protein sequence ID" value="KAI1850179.1"/>
    <property type="molecule type" value="Genomic_DNA"/>
</dbReference>
<reference evidence="2" key="1">
    <citation type="submission" date="2021-03" db="EMBL/GenBank/DDBJ databases">
        <title>Revisited historic fungal species revealed as producer of novel bioactive compounds through whole genome sequencing and comparative genomics.</title>
        <authorList>
            <person name="Vignolle G.A."/>
            <person name="Hochenegger N."/>
            <person name="Mach R.L."/>
            <person name="Mach-Aigner A.R."/>
            <person name="Javad Rahimi M."/>
            <person name="Salim K.A."/>
            <person name="Chan C.M."/>
            <person name="Lim L.B.L."/>
            <person name="Cai F."/>
            <person name="Druzhinina I.S."/>
            <person name="U'Ren J.M."/>
            <person name="Derntl C."/>
        </authorList>
    </citation>
    <scope>NUCLEOTIDE SEQUENCE</scope>
    <source>
        <strain evidence="2">TUCIM 5799</strain>
    </source>
</reference>
<feature type="compositionally biased region" description="Basic and acidic residues" evidence="1">
    <location>
        <begin position="137"/>
        <end position="147"/>
    </location>
</feature>
<proteinExistence type="predicted"/>
<feature type="compositionally biased region" description="Low complexity" evidence="1">
    <location>
        <begin position="56"/>
        <end position="72"/>
    </location>
</feature>
<evidence type="ECO:0000313" key="2">
    <source>
        <dbReference type="EMBL" id="KAI1850179.1"/>
    </source>
</evidence>
<accession>A0A9P9W8C5</accession>